<evidence type="ECO:0000313" key="3">
    <source>
        <dbReference type="Proteomes" id="UP000093629"/>
    </source>
</evidence>
<evidence type="ECO:0000313" key="2">
    <source>
        <dbReference type="EMBL" id="OBK17863.1"/>
    </source>
</evidence>
<protein>
    <recommendedName>
        <fullName evidence="4">Helix-turn-helix DNA binding domain protein</fullName>
    </recommendedName>
</protein>
<accession>A0A1A3N6T5</accession>
<organism evidence="2 3">
    <name type="scientific">Mycobacterium asiaticum</name>
    <dbReference type="NCBI Taxonomy" id="1790"/>
    <lineage>
        <taxon>Bacteria</taxon>
        <taxon>Bacillati</taxon>
        <taxon>Actinomycetota</taxon>
        <taxon>Actinomycetes</taxon>
        <taxon>Mycobacteriales</taxon>
        <taxon>Mycobacteriaceae</taxon>
        <taxon>Mycobacterium</taxon>
    </lineage>
</organism>
<dbReference type="EMBL" id="LZLQ01000038">
    <property type="protein sequence ID" value="OBK17863.1"/>
    <property type="molecule type" value="Genomic_DNA"/>
</dbReference>
<keyword evidence="3" id="KW-1185">Reference proteome</keyword>
<name>A0A1A3N6T5_MYCAS</name>
<sequence>MTNNAVRQPDERKRALAAVELRVQGHTYAHIAAQLGYADESGARHAVQRNLDRREAESIDELRAVHSARLESVLLAFWPAAQGRDTDAARIVLRTLDSLAKLYGLDAATRVAVGPTISETEFANEAARLIESIASLGGIDDLLRSLPNGAGQAVIDARSGTAVPEPNSPGHRLYRGSGPNSSEIHVDDEFEPWSNI</sequence>
<gene>
    <name evidence="2" type="ORF">A5636_21780</name>
</gene>
<feature type="region of interest" description="Disordered" evidence="1">
    <location>
        <begin position="157"/>
        <end position="196"/>
    </location>
</feature>
<reference evidence="2 3" key="1">
    <citation type="submission" date="2016-06" db="EMBL/GenBank/DDBJ databases">
        <authorList>
            <person name="Kjaerup R.B."/>
            <person name="Dalgaard T.S."/>
            <person name="Juul-Madsen H.R."/>
        </authorList>
    </citation>
    <scope>NUCLEOTIDE SEQUENCE [LARGE SCALE GENOMIC DNA]</scope>
    <source>
        <strain evidence="2 3">1245139.5</strain>
    </source>
</reference>
<evidence type="ECO:0000256" key="1">
    <source>
        <dbReference type="SAM" id="MobiDB-lite"/>
    </source>
</evidence>
<dbReference type="OrthoDB" id="4553390at2"/>
<dbReference type="Proteomes" id="UP000093629">
    <property type="component" value="Unassembled WGS sequence"/>
</dbReference>
<evidence type="ECO:0008006" key="4">
    <source>
        <dbReference type="Google" id="ProtNLM"/>
    </source>
</evidence>
<dbReference type="RefSeq" id="WP_065157867.1">
    <property type="nucleotide sequence ID" value="NZ_LZLQ01000038.1"/>
</dbReference>
<proteinExistence type="predicted"/>
<dbReference type="AlphaFoldDB" id="A0A1A3N6T5"/>
<comment type="caution">
    <text evidence="2">The sequence shown here is derived from an EMBL/GenBank/DDBJ whole genome shotgun (WGS) entry which is preliminary data.</text>
</comment>
<feature type="compositionally biased region" description="Acidic residues" evidence="1">
    <location>
        <begin position="186"/>
        <end position="196"/>
    </location>
</feature>